<accession>A0A699JU95</accession>
<comment type="caution">
    <text evidence="1">The sequence shown here is derived from an EMBL/GenBank/DDBJ whole genome shotgun (WGS) entry which is preliminary data.</text>
</comment>
<name>A0A699JU95_TANCI</name>
<gene>
    <name evidence="1" type="ORF">Tci_630655</name>
</gene>
<feature type="non-terminal residue" evidence="1">
    <location>
        <position position="89"/>
    </location>
</feature>
<evidence type="ECO:0000313" key="1">
    <source>
        <dbReference type="EMBL" id="GFA58683.1"/>
    </source>
</evidence>
<organism evidence="1">
    <name type="scientific">Tanacetum cinerariifolium</name>
    <name type="common">Dalmatian daisy</name>
    <name type="synonym">Chrysanthemum cinerariifolium</name>
    <dbReference type="NCBI Taxonomy" id="118510"/>
    <lineage>
        <taxon>Eukaryota</taxon>
        <taxon>Viridiplantae</taxon>
        <taxon>Streptophyta</taxon>
        <taxon>Embryophyta</taxon>
        <taxon>Tracheophyta</taxon>
        <taxon>Spermatophyta</taxon>
        <taxon>Magnoliopsida</taxon>
        <taxon>eudicotyledons</taxon>
        <taxon>Gunneridae</taxon>
        <taxon>Pentapetalae</taxon>
        <taxon>asterids</taxon>
        <taxon>campanulids</taxon>
        <taxon>Asterales</taxon>
        <taxon>Asteraceae</taxon>
        <taxon>Asteroideae</taxon>
        <taxon>Anthemideae</taxon>
        <taxon>Anthemidinae</taxon>
        <taxon>Tanacetum</taxon>
    </lineage>
</organism>
<dbReference type="AlphaFoldDB" id="A0A699JU95"/>
<protein>
    <submittedName>
        <fullName evidence="1">Multidrug resistance-associated protein 5</fullName>
    </submittedName>
</protein>
<reference evidence="1" key="1">
    <citation type="journal article" date="2019" name="Sci. Rep.">
        <title>Draft genome of Tanacetum cinerariifolium, the natural source of mosquito coil.</title>
        <authorList>
            <person name="Yamashiro T."/>
            <person name="Shiraishi A."/>
            <person name="Satake H."/>
            <person name="Nakayama K."/>
        </authorList>
    </citation>
    <scope>NUCLEOTIDE SEQUENCE</scope>
</reference>
<proteinExistence type="predicted"/>
<sequence>MRKEGTNTWDGGKGTWGGWERGWVLFLYGGGAQEWLGKRDDFRRERELGCRSAKTWALNEGESAIKDHYGMVRSYAMGLLESNVGSTVK</sequence>
<dbReference type="EMBL" id="BKCJ010450395">
    <property type="protein sequence ID" value="GFA58683.1"/>
    <property type="molecule type" value="Genomic_DNA"/>
</dbReference>